<dbReference type="OrthoDB" id="8456890at2"/>
<keyword evidence="1" id="KW-0472">Membrane</keyword>
<reference evidence="2 3" key="1">
    <citation type="submission" date="2018-09" db="EMBL/GenBank/DDBJ databases">
        <authorList>
            <person name="Zhu H."/>
        </authorList>
    </citation>
    <scope>NUCLEOTIDE SEQUENCE [LARGE SCALE GENOMIC DNA]</scope>
    <source>
        <strain evidence="2 3">K1S02-6</strain>
    </source>
</reference>
<evidence type="ECO:0000256" key="1">
    <source>
        <dbReference type="SAM" id="Phobius"/>
    </source>
</evidence>
<keyword evidence="3" id="KW-1185">Reference proteome</keyword>
<name>A0A418X8F4_9PSED</name>
<dbReference type="RefSeq" id="WP_119956456.1">
    <property type="nucleotide sequence ID" value="NZ_QYUR01000008.1"/>
</dbReference>
<evidence type="ECO:0000313" key="2">
    <source>
        <dbReference type="EMBL" id="RJG08653.1"/>
    </source>
</evidence>
<dbReference type="Proteomes" id="UP000284021">
    <property type="component" value="Unassembled WGS sequence"/>
</dbReference>
<keyword evidence="1" id="KW-0812">Transmembrane</keyword>
<feature type="transmembrane region" description="Helical" evidence="1">
    <location>
        <begin position="191"/>
        <end position="215"/>
    </location>
</feature>
<keyword evidence="1" id="KW-1133">Transmembrane helix</keyword>
<evidence type="ECO:0000313" key="3">
    <source>
        <dbReference type="Proteomes" id="UP000284021"/>
    </source>
</evidence>
<accession>A0A418X8F4</accession>
<dbReference type="AlphaFoldDB" id="A0A418X8F4"/>
<protein>
    <submittedName>
        <fullName evidence="2">Uncharacterized protein</fullName>
    </submittedName>
</protein>
<comment type="caution">
    <text evidence="2">The sequence shown here is derived from an EMBL/GenBank/DDBJ whole genome shotgun (WGS) entry which is preliminary data.</text>
</comment>
<sequence length="323" mass="38162">MSDLKSDYLEIEEDLHCPELFNRIENARKLYRIFLDLKVKARELSLSEQLSPTDYRERLSKLIKFTDNLYFAFNTYSEDSPDEKKDKQHEWSHVWDSRVGHQMPFIIELIDDDTVNYREDLLEVAAQYLANPWLQHDRIDWILIDSLIFAELAFKRGLILSGEAIRKIKWSHYIFHYLFRVDVKKAFQIKLALALVYFALQYIVPPATIFVLYYLQYEVATIIAGGAYAAYLFIRAFLWSVHYRKRRLEKKTLHDHMNRLQNIADAYYQCKPPIINLTTLRTYLNKAIEAGAVFDGALFTVLKRVEETKGETFIPFTESEEST</sequence>
<dbReference type="EMBL" id="QYUR01000008">
    <property type="protein sequence ID" value="RJG08653.1"/>
    <property type="molecule type" value="Genomic_DNA"/>
</dbReference>
<feature type="transmembrane region" description="Helical" evidence="1">
    <location>
        <begin position="221"/>
        <end position="241"/>
    </location>
</feature>
<proteinExistence type="predicted"/>
<gene>
    <name evidence="2" type="ORF">D3879_22425</name>
</gene>
<organism evidence="2 3">
    <name type="scientific">Pseudomonas cavernicola</name>
    <dbReference type="NCBI Taxonomy" id="2320866"/>
    <lineage>
        <taxon>Bacteria</taxon>
        <taxon>Pseudomonadati</taxon>
        <taxon>Pseudomonadota</taxon>
        <taxon>Gammaproteobacteria</taxon>
        <taxon>Pseudomonadales</taxon>
        <taxon>Pseudomonadaceae</taxon>
        <taxon>Pseudomonas</taxon>
    </lineage>
</organism>